<proteinExistence type="predicted"/>
<comment type="caution">
    <text evidence="2">The sequence shown here is derived from an EMBL/GenBank/DDBJ whole genome shotgun (WGS) entry which is preliminary data.</text>
</comment>
<feature type="region of interest" description="Disordered" evidence="1">
    <location>
        <begin position="25"/>
        <end position="45"/>
    </location>
</feature>
<dbReference type="BioCyc" id="FCF748224-HMP:GTSS-3379-MONOMER"/>
<dbReference type="Proteomes" id="UP000006028">
    <property type="component" value="Unassembled WGS sequence"/>
</dbReference>
<reference evidence="2 3" key="1">
    <citation type="submission" date="2010-08" db="EMBL/GenBank/DDBJ databases">
        <authorList>
            <person name="Weinstock G."/>
            <person name="Sodergren E."/>
            <person name="Clifton S."/>
            <person name="Fulton L."/>
            <person name="Fulton B."/>
            <person name="Courtney L."/>
            <person name="Fronick C."/>
            <person name="Harrison M."/>
            <person name="Strong C."/>
            <person name="Farmer C."/>
            <person name="Delahaunty K."/>
            <person name="Markovic C."/>
            <person name="Hall O."/>
            <person name="Minx P."/>
            <person name="Tomlinson C."/>
            <person name="Mitreva M."/>
            <person name="Hou S."/>
            <person name="Chen J."/>
            <person name="Wollam A."/>
            <person name="Pepin K.H."/>
            <person name="Johnson M."/>
            <person name="Bhonagiri V."/>
            <person name="Zhang X."/>
            <person name="Suruliraj S."/>
            <person name="Warren W."/>
            <person name="Chinwalla A."/>
            <person name="Mardis E.R."/>
            <person name="Wilson R.K."/>
        </authorList>
    </citation>
    <scope>NUCLEOTIDE SEQUENCE [LARGE SCALE GENOMIC DNA]</scope>
    <source>
        <strain evidence="2 3">KLE1255</strain>
    </source>
</reference>
<feature type="compositionally biased region" description="Basic and acidic residues" evidence="1">
    <location>
        <begin position="35"/>
        <end position="45"/>
    </location>
</feature>
<name>E2ZFX1_9FIRM</name>
<evidence type="ECO:0000256" key="1">
    <source>
        <dbReference type="SAM" id="MobiDB-lite"/>
    </source>
</evidence>
<dbReference type="HOGENOM" id="CLU_3200032_0_0_9"/>
<protein>
    <submittedName>
        <fullName evidence="2">Uncharacterized protein</fullName>
    </submittedName>
</protein>
<evidence type="ECO:0000313" key="3">
    <source>
        <dbReference type="Proteomes" id="UP000006028"/>
    </source>
</evidence>
<dbReference type="EMBL" id="AECU01000039">
    <property type="protein sequence ID" value="EFQ07925.1"/>
    <property type="molecule type" value="Genomic_DNA"/>
</dbReference>
<evidence type="ECO:0000313" key="2">
    <source>
        <dbReference type="EMBL" id="EFQ07925.1"/>
    </source>
</evidence>
<organism evidence="2 3">
    <name type="scientific">Faecalibacterium cf. prausnitzii KLE1255</name>
    <dbReference type="NCBI Taxonomy" id="748224"/>
    <lineage>
        <taxon>Bacteria</taxon>
        <taxon>Bacillati</taxon>
        <taxon>Bacillota</taxon>
        <taxon>Clostridia</taxon>
        <taxon>Eubacteriales</taxon>
        <taxon>Oscillospiraceae</taxon>
        <taxon>Faecalibacterium</taxon>
    </lineage>
</organism>
<accession>E2ZFX1</accession>
<dbReference type="STRING" id="748224.HMPREF9436_00554"/>
<sequence>MRRFRQRNHDLRRKLKTIEQLAQKQARKFGSSGFDRFRERSLPGN</sequence>
<dbReference type="AlphaFoldDB" id="E2ZFX1"/>
<gene>
    <name evidence="2" type="ORF">HMPREF9436_00554</name>
</gene>